<evidence type="ECO:0000313" key="2">
    <source>
        <dbReference type="Proteomes" id="UP000321157"/>
    </source>
</evidence>
<keyword evidence="2" id="KW-1185">Reference proteome</keyword>
<accession>A0A511VH65</accession>
<dbReference type="GO" id="GO:0004803">
    <property type="term" value="F:transposase activity"/>
    <property type="evidence" value="ECO:0007669"/>
    <property type="project" value="InterPro"/>
</dbReference>
<dbReference type="Proteomes" id="UP000321157">
    <property type="component" value="Unassembled WGS sequence"/>
</dbReference>
<dbReference type="InterPro" id="IPR002514">
    <property type="entry name" value="Transposase_8"/>
</dbReference>
<gene>
    <name evidence="1" type="ORF">ADA01nite_43430</name>
</gene>
<evidence type="ECO:0000313" key="1">
    <source>
        <dbReference type="EMBL" id="GEN36883.1"/>
    </source>
</evidence>
<name>A0A511VH65_9BACL</name>
<dbReference type="RefSeq" id="WP_146812510.1">
    <property type="nucleotide sequence ID" value="NZ_BJXX01000282.1"/>
</dbReference>
<proteinExistence type="predicted"/>
<dbReference type="AlphaFoldDB" id="A0A511VH65"/>
<dbReference type="Gene3D" id="1.10.10.10">
    <property type="entry name" value="Winged helix-like DNA-binding domain superfamily/Winged helix DNA-binding domain"/>
    <property type="match status" value="1"/>
</dbReference>
<dbReference type="InterPro" id="IPR009057">
    <property type="entry name" value="Homeodomain-like_sf"/>
</dbReference>
<dbReference type="EMBL" id="BJXX01000282">
    <property type="protein sequence ID" value="GEN36883.1"/>
    <property type="molecule type" value="Genomic_DNA"/>
</dbReference>
<dbReference type="Pfam" id="PF01527">
    <property type="entry name" value="HTH_Tnp_1"/>
    <property type="match status" value="1"/>
</dbReference>
<reference evidence="1 2" key="1">
    <citation type="submission" date="2019-07" db="EMBL/GenBank/DDBJ databases">
        <title>Whole genome shotgun sequence of Aneurinibacillus danicus NBRC 102444.</title>
        <authorList>
            <person name="Hosoyama A."/>
            <person name="Uohara A."/>
            <person name="Ohji S."/>
            <person name="Ichikawa N."/>
        </authorList>
    </citation>
    <scope>NUCLEOTIDE SEQUENCE [LARGE SCALE GENOMIC DNA]</scope>
    <source>
        <strain evidence="1 2">NBRC 102444</strain>
    </source>
</reference>
<dbReference type="InterPro" id="IPR036388">
    <property type="entry name" value="WH-like_DNA-bd_sf"/>
</dbReference>
<protein>
    <recommendedName>
        <fullName evidence="3">Transposase</fullName>
    </recommendedName>
</protein>
<evidence type="ECO:0008006" key="3">
    <source>
        <dbReference type="Google" id="ProtNLM"/>
    </source>
</evidence>
<dbReference type="GO" id="GO:0003677">
    <property type="term" value="F:DNA binding"/>
    <property type="evidence" value="ECO:0007669"/>
    <property type="project" value="InterPro"/>
</dbReference>
<comment type="caution">
    <text evidence="1">The sequence shown here is derived from an EMBL/GenBank/DDBJ whole genome shotgun (WGS) entry which is preliminary data.</text>
</comment>
<sequence length="56" mass="6836">MRRKYSVEFKRKVVKQVLEAEKPSHVARKHKLSSITIYRWISEYKQGKYNLNVNRN</sequence>
<organism evidence="1 2">
    <name type="scientific">Aneurinibacillus danicus</name>
    <dbReference type="NCBI Taxonomy" id="267746"/>
    <lineage>
        <taxon>Bacteria</taxon>
        <taxon>Bacillati</taxon>
        <taxon>Bacillota</taxon>
        <taxon>Bacilli</taxon>
        <taxon>Bacillales</taxon>
        <taxon>Paenibacillaceae</taxon>
        <taxon>Aneurinibacillus group</taxon>
        <taxon>Aneurinibacillus</taxon>
    </lineage>
</organism>
<dbReference type="SUPFAM" id="SSF46689">
    <property type="entry name" value="Homeodomain-like"/>
    <property type="match status" value="1"/>
</dbReference>
<dbReference type="GO" id="GO:0006313">
    <property type="term" value="P:DNA transposition"/>
    <property type="evidence" value="ECO:0007669"/>
    <property type="project" value="InterPro"/>
</dbReference>
<dbReference type="OrthoDB" id="2679908at2"/>